<dbReference type="Proteomes" id="UP000032233">
    <property type="component" value="Unassembled WGS sequence"/>
</dbReference>
<evidence type="ECO:0000313" key="2">
    <source>
        <dbReference type="Proteomes" id="UP000032233"/>
    </source>
</evidence>
<proteinExistence type="predicted"/>
<dbReference type="STRING" id="1429043.X474_19870"/>
<comment type="caution">
    <text evidence="1">The sequence shown here is derived from an EMBL/GenBank/DDBJ whole genome shotgun (WGS) entry which is preliminary data.</text>
</comment>
<protein>
    <submittedName>
        <fullName evidence="1">Uncharacterized protein</fullName>
    </submittedName>
</protein>
<accession>A0A0D2J972</accession>
<dbReference type="EMBL" id="AZAC01000034">
    <property type="protein sequence ID" value="KIX12266.1"/>
    <property type="molecule type" value="Genomic_DNA"/>
</dbReference>
<name>A0A0D2J972_9BACT</name>
<keyword evidence="2" id="KW-1185">Reference proteome</keyword>
<organism evidence="1 2">
    <name type="scientific">Dethiosulfatarculus sandiegensis</name>
    <dbReference type="NCBI Taxonomy" id="1429043"/>
    <lineage>
        <taxon>Bacteria</taxon>
        <taxon>Pseudomonadati</taxon>
        <taxon>Thermodesulfobacteriota</taxon>
        <taxon>Desulfarculia</taxon>
        <taxon>Desulfarculales</taxon>
        <taxon>Desulfarculaceae</taxon>
        <taxon>Dethiosulfatarculus</taxon>
    </lineage>
</organism>
<gene>
    <name evidence="1" type="ORF">X474_19870</name>
</gene>
<dbReference type="InParanoid" id="A0A0D2J972"/>
<evidence type="ECO:0000313" key="1">
    <source>
        <dbReference type="EMBL" id="KIX12266.1"/>
    </source>
</evidence>
<dbReference type="AlphaFoldDB" id="A0A0D2J972"/>
<reference evidence="1 2" key="1">
    <citation type="submission" date="2013-11" db="EMBL/GenBank/DDBJ databases">
        <title>Metagenomic analysis of a methanogenic consortium involved in long chain n-alkane degradation.</title>
        <authorList>
            <person name="Davidova I.A."/>
            <person name="Callaghan A.V."/>
            <person name="Wawrik B."/>
            <person name="Pruitt S."/>
            <person name="Marks C."/>
            <person name="Duncan K.E."/>
            <person name="Suflita J.M."/>
        </authorList>
    </citation>
    <scope>NUCLEOTIDE SEQUENCE [LARGE SCALE GENOMIC DNA]</scope>
    <source>
        <strain evidence="1 2">SPR</strain>
    </source>
</reference>
<sequence length="47" mass="5059">MAMLAGIIMPWKAETSLDANLVDGLFFGGSGFDMTFDLIKVGPYITC</sequence>